<dbReference type="AlphaFoldDB" id="A0AAJ6NFA0"/>
<dbReference type="EMBL" id="JASAYT010000036">
    <property type="protein sequence ID" value="MDP8175715.1"/>
    <property type="molecule type" value="Genomic_DNA"/>
</dbReference>
<proteinExistence type="predicted"/>
<gene>
    <name evidence="2" type="ORF">QJU97_09660</name>
</gene>
<evidence type="ECO:0000313" key="3">
    <source>
        <dbReference type="Proteomes" id="UP001231736"/>
    </source>
</evidence>
<dbReference type="Proteomes" id="UP001231736">
    <property type="component" value="Unassembled WGS sequence"/>
</dbReference>
<protein>
    <submittedName>
        <fullName evidence="2">ORF6N domain-containing protein</fullName>
    </submittedName>
</protein>
<evidence type="ECO:0000313" key="2">
    <source>
        <dbReference type="EMBL" id="MDP8175715.1"/>
    </source>
</evidence>
<name>A0AAJ6NFA0_9PAST</name>
<evidence type="ECO:0000259" key="1">
    <source>
        <dbReference type="Pfam" id="PF10543"/>
    </source>
</evidence>
<organism evidence="2 3">
    <name type="scientific">Phocoenobacter skyensis</name>
    <dbReference type="NCBI Taxonomy" id="97481"/>
    <lineage>
        <taxon>Bacteria</taxon>
        <taxon>Pseudomonadati</taxon>
        <taxon>Pseudomonadota</taxon>
        <taxon>Gammaproteobacteria</taxon>
        <taxon>Pasteurellales</taxon>
        <taxon>Pasteurellaceae</taxon>
        <taxon>Phocoenobacter</taxon>
    </lineage>
</organism>
<feature type="domain" description="KilA-N DNA-binding" evidence="1">
    <location>
        <begin position="15"/>
        <end position="101"/>
    </location>
</feature>
<dbReference type="InterPro" id="IPR018873">
    <property type="entry name" value="KilA-N_DNA-bd_domain"/>
</dbReference>
<reference evidence="2" key="1">
    <citation type="journal article" date="2023" name="Front. Microbiol.">
        <title>Phylogeography and host specificity of Pasteurellaceae pathogenic to sea-farmed fish in the north-east Atlantic.</title>
        <authorList>
            <person name="Gulla S."/>
            <person name="Colquhoun D.J."/>
            <person name="Olsen A.B."/>
            <person name="Spilsberg B."/>
            <person name="Lagesen K."/>
            <person name="Aakesson C.P."/>
            <person name="Strom S."/>
            <person name="Manji F."/>
            <person name="Birkbeck T.H."/>
            <person name="Nilsen H.K."/>
        </authorList>
    </citation>
    <scope>NUCLEOTIDE SEQUENCE</scope>
    <source>
        <strain evidence="2">98B1</strain>
    </source>
</reference>
<comment type="caution">
    <text evidence="2">The sequence shown here is derived from an EMBL/GenBank/DDBJ whole genome shotgun (WGS) entry which is preliminary data.</text>
</comment>
<dbReference type="Pfam" id="PF10543">
    <property type="entry name" value="ORF6N"/>
    <property type="match status" value="1"/>
</dbReference>
<accession>A0AAJ6NFA0</accession>
<dbReference type="RefSeq" id="WP_306376316.1">
    <property type="nucleotide sequence ID" value="NZ_JASAYT010000036.1"/>
</dbReference>
<sequence>MNKLTKIESFDIKSKIHIIRDKQVMLDRDLALLYGVETKRINEAVRNNPDKFPDDFYFEASNIETSFLRSKISTLKNGRGQHSKYNPRLFTEQGVYMLATILKSKAASEVTVSIIRTFADMRKILANHSTLLEQFYHLEKRQLSYEIKNDNNIDKIFKALECKNHIQEQGVFFNGQIFDAYNFVSDLIRKAQKTIILIDNYIDDSTLTLFQKNQTVSVTIYTHSIKTTLKLDLEKYNQQYKPITIKTNKNFHDRFLIIDNNEIYLIGASLKDLGKKVFGFSLLKDINPDLLKLL</sequence>